<proteinExistence type="inferred from homology"/>
<keyword evidence="4" id="KW-0238">DNA-binding</keyword>
<organism evidence="8 9">
    <name type="scientific">Aeromicrobium duanguangcaii</name>
    <dbReference type="NCBI Taxonomy" id="2968086"/>
    <lineage>
        <taxon>Bacteria</taxon>
        <taxon>Bacillati</taxon>
        <taxon>Actinomycetota</taxon>
        <taxon>Actinomycetes</taxon>
        <taxon>Propionibacteriales</taxon>
        <taxon>Nocardioidaceae</taxon>
        <taxon>Aeromicrobium</taxon>
    </lineage>
</organism>
<dbReference type="Gene3D" id="1.10.10.10">
    <property type="entry name" value="Winged helix-like DNA-binding domain superfamily/Winged helix DNA-binding domain"/>
    <property type="match status" value="1"/>
</dbReference>
<dbReference type="Pfam" id="PF04542">
    <property type="entry name" value="Sigma70_r2"/>
    <property type="match status" value="1"/>
</dbReference>
<dbReference type="SUPFAM" id="SSF88946">
    <property type="entry name" value="Sigma2 domain of RNA polymerase sigma factors"/>
    <property type="match status" value="1"/>
</dbReference>
<dbReference type="InterPro" id="IPR014284">
    <property type="entry name" value="RNA_pol_sigma-70_dom"/>
</dbReference>
<dbReference type="NCBIfam" id="NF007228">
    <property type="entry name" value="PRK09646.1"/>
    <property type="match status" value="1"/>
</dbReference>
<evidence type="ECO:0000259" key="6">
    <source>
        <dbReference type="Pfam" id="PF04542"/>
    </source>
</evidence>
<accession>A0ABY5KB84</accession>
<evidence type="ECO:0000256" key="5">
    <source>
        <dbReference type="ARBA" id="ARBA00023163"/>
    </source>
</evidence>
<comment type="similarity">
    <text evidence="1">Belongs to the sigma-70 factor family. ECF subfamily.</text>
</comment>
<dbReference type="EMBL" id="CP101990">
    <property type="protein sequence ID" value="UUI67170.1"/>
    <property type="molecule type" value="Genomic_DNA"/>
</dbReference>
<dbReference type="InterPro" id="IPR007627">
    <property type="entry name" value="RNA_pol_sigma70_r2"/>
</dbReference>
<evidence type="ECO:0000259" key="7">
    <source>
        <dbReference type="Pfam" id="PF04545"/>
    </source>
</evidence>
<protein>
    <submittedName>
        <fullName evidence="8">ECF RNA polymerase sigma factor SigK</fullName>
    </submittedName>
</protein>
<dbReference type="PANTHER" id="PTHR43133:SF66">
    <property type="entry name" value="ECF RNA POLYMERASE SIGMA FACTOR SIGK"/>
    <property type="match status" value="1"/>
</dbReference>
<keyword evidence="3" id="KW-0731">Sigma factor</keyword>
<dbReference type="CDD" id="cd06171">
    <property type="entry name" value="Sigma70_r4"/>
    <property type="match status" value="1"/>
</dbReference>
<dbReference type="RefSeq" id="WP_232416419.1">
    <property type="nucleotide sequence ID" value="NZ_CP101990.1"/>
</dbReference>
<dbReference type="Pfam" id="PF04545">
    <property type="entry name" value="Sigma70_r4"/>
    <property type="match status" value="1"/>
</dbReference>
<keyword evidence="5" id="KW-0804">Transcription</keyword>
<dbReference type="SUPFAM" id="SSF88659">
    <property type="entry name" value="Sigma3 and sigma4 domains of RNA polymerase sigma factors"/>
    <property type="match status" value="1"/>
</dbReference>
<name>A0ABY5KB84_9ACTN</name>
<evidence type="ECO:0000256" key="4">
    <source>
        <dbReference type="ARBA" id="ARBA00023125"/>
    </source>
</evidence>
<feature type="domain" description="RNA polymerase sigma-70 region 4" evidence="7">
    <location>
        <begin position="141"/>
        <end position="189"/>
    </location>
</feature>
<feature type="domain" description="RNA polymerase sigma-70 region 2" evidence="6">
    <location>
        <begin position="37"/>
        <end position="102"/>
    </location>
</feature>
<evidence type="ECO:0000313" key="8">
    <source>
        <dbReference type="EMBL" id="UUI67170.1"/>
    </source>
</evidence>
<gene>
    <name evidence="8" type="primary">sigK</name>
    <name evidence="8" type="ORF">NP095_08080</name>
</gene>
<reference evidence="8 9" key="1">
    <citation type="submission" date="2022-07" db="EMBL/GenBank/DDBJ databases">
        <title>Novel species in genus Aeromicrobium.</title>
        <authorList>
            <person name="Ye L."/>
        </authorList>
    </citation>
    <scope>NUCLEOTIDE SEQUENCE [LARGE SCALE GENOMIC DNA]</scope>
    <source>
        <strain evidence="9">zg-Y50</strain>
    </source>
</reference>
<dbReference type="PANTHER" id="PTHR43133">
    <property type="entry name" value="RNA POLYMERASE ECF-TYPE SIGMA FACTO"/>
    <property type="match status" value="1"/>
</dbReference>
<evidence type="ECO:0000256" key="1">
    <source>
        <dbReference type="ARBA" id="ARBA00010641"/>
    </source>
</evidence>
<dbReference type="Gene3D" id="1.10.1740.10">
    <property type="match status" value="1"/>
</dbReference>
<evidence type="ECO:0000256" key="3">
    <source>
        <dbReference type="ARBA" id="ARBA00023082"/>
    </source>
</evidence>
<dbReference type="InterPro" id="IPR007630">
    <property type="entry name" value="RNA_pol_sigma70_r4"/>
</dbReference>
<keyword evidence="2" id="KW-0805">Transcription regulation</keyword>
<dbReference type="Proteomes" id="UP001315860">
    <property type="component" value="Chromosome"/>
</dbReference>
<dbReference type="InterPro" id="IPR013324">
    <property type="entry name" value="RNA_pol_sigma_r3/r4-like"/>
</dbReference>
<keyword evidence="9" id="KW-1185">Reference proteome</keyword>
<sequence length="196" mass="21908">MNQLRAATSGGDTSPPEALAPLLKRCGLGDEYAFADLYDQVSPRIFGLVKRIIRDPAQSEEVTQDAFLEIWRQAARFDLDRGSALAWMMTIAHRRAVDRVRSVEATSTRDVEYGHRHQAVEYDSTSEVVQSRLDAQRVRKAMGSLTDTQRQAIELAYFRGCTHTEVATMLGVPLGTAKSRVRDGLIRLRDTIGGER</sequence>
<dbReference type="InterPro" id="IPR013325">
    <property type="entry name" value="RNA_pol_sigma_r2"/>
</dbReference>
<dbReference type="NCBIfam" id="TIGR02937">
    <property type="entry name" value="sigma70-ECF"/>
    <property type="match status" value="1"/>
</dbReference>
<evidence type="ECO:0000313" key="9">
    <source>
        <dbReference type="Proteomes" id="UP001315860"/>
    </source>
</evidence>
<dbReference type="InterPro" id="IPR036388">
    <property type="entry name" value="WH-like_DNA-bd_sf"/>
</dbReference>
<evidence type="ECO:0000256" key="2">
    <source>
        <dbReference type="ARBA" id="ARBA00023015"/>
    </source>
</evidence>
<dbReference type="InterPro" id="IPR039425">
    <property type="entry name" value="RNA_pol_sigma-70-like"/>
</dbReference>